<evidence type="ECO:0008006" key="5">
    <source>
        <dbReference type="Google" id="ProtNLM"/>
    </source>
</evidence>
<name>A0A0J9XKI5_GEOCN</name>
<keyword evidence="1" id="KW-0175">Coiled coil</keyword>
<feature type="region of interest" description="Disordered" evidence="2">
    <location>
        <begin position="617"/>
        <end position="650"/>
    </location>
</feature>
<feature type="region of interest" description="Disordered" evidence="2">
    <location>
        <begin position="442"/>
        <end position="535"/>
    </location>
</feature>
<proteinExistence type="predicted"/>
<evidence type="ECO:0000256" key="2">
    <source>
        <dbReference type="SAM" id="MobiDB-lite"/>
    </source>
</evidence>
<dbReference type="AlphaFoldDB" id="A0A0J9XKI5"/>
<evidence type="ECO:0000313" key="4">
    <source>
        <dbReference type="Proteomes" id="UP000242525"/>
    </source>
</evidence>
<accession>A0A0J9XKI5</accession>
<organism evidence="3 4">
    <name type="scientific">Geotrichum candidum</name>
    <name type="common">Oospora lactis</name>
    <name type="synonym">Dipodascus geotrichum</name>
    <dbReference type="NCBI Taxonomy" id="1173061"/>
    <lineage>
        <taxon>Eukaryota</taxon>
        <taxon>Fungi</taxon>
        <taxon>Dikarya</taxon>
        <taxon>Ascomycota</taxon>
        <taxon>Saccharomycotina</taxon>
        <taxon>Dipodascomycetes</taxon>
        <taxon>Dipodascales</taxon>
        <taxon>Dipodascaceae</taxon>
        <taxon>Geotrichum</taxon>
    </lineage>
</organism>
<dbReference type="OrthoDB" id="3980028at2759"/>
<comment type="caution">
    <text evidence="3">The sequence shown here is derived from an EMBL/GenBank/DDBJ whole genome shotgun (WGS) entry which is preliminary data.</text>
</comment>
<feature type="compositionally biased region" description="Polar residues" evidence="2">
    <location>
        <begin position="442"/>
        <end position="456"/>
    </location>
</feature>
<feature type="compositionally biased region" description="Polar residues" evidence="2">
    <location>
        <begin position="514"/>
        <end position="523"/>
    </location>
</feature>
<dbReference type="EMBL" id="CCBN010000024">
    <property type="protein sequence ID" value="CDO57734.1"/>
    <property type="molecule type" value="Genomic_DNA"/>
</dbReference>
<protein>
    <recommendedName>
        <fullName evidence="5">Karyogamy protein</fullName>
    </recommendedName>
</protein>
<keyword evidence="4" id="KW-1185">Reference proteome</keyword>
<gene>
    <name evidence="3" type="ORF">BN980_GECA24s01231g</name>
</gene>
<feature type="coiled-coil region" evidence="1">
    <location>
        <begin position="226"/>
        <end position="275"/>
    </location>
</feature>
<reference evidence="3" key="1">
    <citation type="submission" date="2014-03" db="EMBL/GenBank/DDBJ databases">
        <authorList>
            <person name="Casaregola S."/>
        </authorList>
    </citation>
    <scope>NUCLEOTIDE SEQUENCE [LARGE SCALE GENOMIC DNA]</scope>
    <source>
        <strain evidence="3">CLIB 918</strain>
    </source>
</reference>
<evidence type="ECO:0000313" key="3">
    <source>
        <dbReference type="EMBL" id="CDO57734.1"/>
    </source>
</evidence>
<evidence type="ECO:0000256" key="1">
    <source>
        <dbReference type="SAM" id="Coils"/>
    </source>
</evidence>
<dbReference type="STRING" id="1173061.A0A0J9XKI5"/>
<sequence>MCNRQSLVSNEYIEKLNRLTRTKVDIVETTDPVFNVNQATTVISNYLDTAKDTLLDLFFTEDINHVYEQRNLLSDISTCMQETIDHLLTLMNSLESVKNESETLLGNPLSTPPTTTIGLSLSQILRRRSENSVSSGTLHLLVAKIERTIMQWNTVSNLVLDLIEKKTVVAEWAELNFNIMGEIETEINACTIMLSDCQVPEEPIYSKASRSLSTKIFHFNIIQSKLKHLQASLDFLSMRLEMFERKADKLYSQATQDLRQKYDALIQKRDDLSSKVIHASNVFGSTSWSKVLESICLEANQLLVLTERSFRTDGNQIKDLVSCFDILERASKDNLLPVHLLEQKQDLDCRWISIKEKLSLIYTTINSTSAQQVAEPVRENSIQLVTSPVVQRFMASASRSPVSSTHSPSNSLFSNITFSPGHSYQISANSISSAGLFTPSTPKHSSNLNDQVQISNETKKSSKLTLSKARGHISMPSIEEKQQNQVEKSERRIESKPLREQDSFPSETDIPHHNQISPVTVTSKIDEPQPKQKSPGYKLKVISVSSTMSFVHESSVESSATTRLDIKSAPMISMDASPAYGVTSRNSSSCSSSSAFLHSILPEKYRVQSRIPIPKSKKVSTHVDLSSPPDSRLLQSHEGLSSTSLKQKNPAIKAHVLSKSETVRPRNSVDTDPPPIHNGRPLYFRSSFIPRLGGSAITLKSGVGNATPAAKRSIYTGYIIGSFTSRISDSESDVSDMPKISTHNHKTTMTSISNMPSSQHLKSATPRTIPRSETNRDHNSSITTSFNDHSSEPVIRKRKIIESFSQTEYSKRYDPLEQDQNRSIPVNAVGRYGLKLKVSRIN</sequence>
<feature type="compositionally biased region" description="Polar residues" evidence="2">
    <location>
        <begin position="638"/>
        <end position="647"/>
    </location>
</feature>
<feature type="region of interest" description="Disordered" evidence="2">
    <location>
        <begin position="748"/>
        <end position="791"/>
    </location>
</feature>
<feature type="compositionally biased region" description="Polar residues" evidence="2">
    <location>
        <begin position="748"/>
        <end position="766"/>
    </location>
</feature>
<feature type="compositionally biased region" description="Basic and acidic residues" evidence="2">
    <location>
        <begin position="478"/>
        <end position="502"/>
    </location>
</feature>
<dbReference type="Proteomes" id="UP000242525">
    <property type="component" value="Unassembled WGS sequence"/>
</dbReference>